<gene>
    <name evidence="3" type="ORF">ACFFP1_15295</name>
</gene>
<feature type="transmembrane region" description="Helical" evidence="2">
    <location>
        <begin position="324"/>
        <end position="343"/>
    </location>
</feature>
<dbReference type="Proteomes" id="UP001589702">
    <property type="component" value="Unassembled WGS sequence"/>
</dbReference>
<dbReference type="RefSeq" id="WP_234751502.1">
    <property type="nucleotide sequence ID" value="NZ_BAAAWN010000001.1"/>
</dbReference>
<evidence type="ECO:0000256" key="1">
    <source>
        <dbReference type="SAM" id="MobiDB-lite"/>
    </source>
</evidence>
<sequence>MNTTALLLSVFLACLVEAVEAATIVLAAGTARDWRSALSGVGAGLVVLAAVVIVFGPAIALIPLDVLRIFVGGLLLVFGLQWMRKAILRASGHKALHDEDEIYRRELAAAESASGGSRFGVSDWYAFTLSFKGVLLEGLEVAFIVVTFGNIQGQLGLAAWTAAAAVVLVAVAAIIVRGPLSRVPENTMKFIVGIMLTGFGIFWGAEGAGAVWPVADLSLLVIIPALAVIALAIVLVLRRRPSKATPAAVSAPGHSDPGFSGAIPDGGSPAGASLESADPETAAARTRTVTAGATPPEGPRKTSVVESLKRFGLFWYDFIIGDDWRVALAVAASFAVTAALSSAGVAGSWLVVPAVAVLTLPMALSRLVRKS</sequence>
<feature type="region of interest" description="Disordered" evidence="1">
    <location>
        <begin position="269"/>
        <end position="301"/>
    </location>
</feature>
<feature type="transmembrane region" description="Helical" evidence="2">
    <location>
        <begin position="349"/>
        <end position="368"/>
    </location>
</feature>
<accession>A0ABV5Y1J5</accession>
<keyword evidence="2" id="KW-0472">Membrane</keyword>
<evidence type="ECO:0000313" key="3">
    <source>
        <dbReference type="EMBL" id="MFB9820862.1"/>
    </source>
</evidence>
<keyword evidence="2" id="KW-1133">Transmembrane helix</keyword>
<dbReference type="EMBL" id="JBHMBC010000025">
    <property type="protein sequence ID" value="MFB9820862.1"/>
    <property type="molecule type" value="Genomic_DNA"/>
</dbReference>
<protein>
    <submittedName>
        <fullName evidence="3">COG4280 domain-containing protein</fullName>
    </submittedName>
</protein>
<proteinExistence type="predicted"/>
<keyword evidence="2" id="KW-0812">Transmembrane</keyword>
<feature type="transmembrane region" description="Helical" evidence="2">
    <location>
        <begin position="157"/>
        <end position="176"/>
    </location>
</feature>
<keyword evidence="4" id="KW-1185">Reference proteome</keyword>
<evidence type="ECO:0000256" key="2">
    <source>
        <dbReference type="SAM" id="Phobius"/>
    </source>
</evidence>
<reference evidence="3 4" key="1">
    <citation type="submission" date="2024-09" db="EMBL/GenBank/DDBJ databases">
        <authorList>
            <person name="Sun Q."/>
            <person name="Mori K."/>
        </authorList>
    </citation>
    <scope>NUCLEOTIDE SEQUENCE [LARGE SCALE GENOMIC DNA]</scope>
    <source>
        <strain evidence="3 4">JCM 1334</strain>
    </source>
</reference>
<comment type="caution">
    <text evidence="3">The sequence shown here is derived from an EMBL/GenBank/DDBJ whole genome shotgun (WGS) entry which is preliminary data.</text>
</comment>
<feature type="transmembrane region" description="Helical" evidence="2">
    <location>
        <begin position="37"/>
        <end position="59"/>
    </location>
</feature>
<feature type="transmembrane region" description="Helical" evidence="2">
    <location>
        <begin position="217"/>
        <end position="237"/>
    </location>
</feature>
<organism evidence="3 4">
    <name type="scientific">Arthrobacter ramosus</name>
    <dbReference type="NCBI Taxonomy" id="1672"/>
    <lineage>
        <taxon>Bacteria</taxon>
        <taxon>Bacillati</taxon>
        <taxon>Actinomycetota</taxon>
        <taxon>Actinomycetes</taxon>
        <taxon>Micrococcales</taxon>
        <taxon>Micrococcaceae</taxon>
        <taxon>Arthrobacter</taxon>
    </lineage>
</organism>
<feature type="transmembrane region" description="Helical" evidence="2">
    <location>
        <begin position="188"/>
        <end position="205"/>
    </location>
</feature>
<evidence type="ECO:0000313" key="4">
    <source>
        <dbReference type="Proteomes" id="UP001589702"/>
    </source>
</evidence>
<name>A0ABV5Y1J5_ARTRM</name>
<feature type="compositionally biased region" description="Low complexity" evidence="1">
    <location>
        <begin position="281"/>
        <end position="294"/>
    </location>
</feature>
<feature type="transmembrane region" description="Helical" evidence="2">
    <location>
        <begin position="66"/>
        <end position="83"/>
    </location>
</feature>